<keyword evidence="3 6" id="KW-0812">Transmembrane</keyword>
<dbReference type="Proteomes" id="UP000005850">
    <property type="component" value="Chromosome"/>
</dbReference>
<dbReference type="EMBL" id="CP007806">
    <property type="protein sequence ID" value="AIG28329.1"/>
    <property type="molecule type" value="Genomic_DNA"/>
</dbReference>
<dbReference type="Pfam" id="PF12823">
    <property type="entry name" value="DUF3817"/>
    <property type="match status" value="1"/>
</dbReference>
<dbReference type="GO" id="GO:0005886">
    <property type="term" value="C:plasma membrane"/>
    <property type="evidence" value="ECO:0007669"/>
    <property type="project" value="UniProtKB-SubCell"/>
</dbReference>
<evidence type="ECO:0000256" key="6">
    <source>
        <dbReference type="SAM" id="Phobius"/>
    </source>
</evidence>
<protein>
    <submittedName>
        <fullName evidence="8">Integral membrane protein</fullName>
    </submittedName>
</protein>
<dbReference type="STRING" id="1042163.BRLA_c040520"/>
<evidence type="ECO:0000313" key="9">
    <source>
        <dbReference type="Proteomes" id="UP000005850"/>
    </source>
</evidence>
<evidence type="ECO:0000256" key="2">
    <source>
        <dbReference type="ARBA" id="ARBA00022475"/>
    </source>
</evidence>
<dbReference type="RefSeq" id="WP_003334680.1">
    <property type="nucleotide sequence ID" value="NZ_CP007806.1"/>
</dbReference>
<comment type="subcellular location">
    <subcellularLocation>
        <location evidence="1">Cell membrane</location>
        <topology evidence="1">Multi-pass membrane protein</topology>
    </subcellularLocation>
</comment>
<gene>
    <name evidence="8" type="ORF">BRLA_c040520</name>
</gene>
<evidence type="ECO:0000256" key="5">
    <source>
        <dbReference type="ARBA" id="ARBA00023136"/>
    </source>
</evidence>
<evidence type="ECO:0000256" key="3">
    <source>
        <dbReference type="ARBA" id="ARBA00022692"/>
    </source>
</evidence>
<feature type="transmembrane region" description="Helical" evidence="6">
    <location>
        <begin position="38"/>
        <end position="57"/>
    </location>
</feature>
<dbReference type="PANTHER" id="PTHR40077">
    <property type="entry name" value="MEMBRANE PROTEIN-RELATED"/>
    <property type="match status" value="1"/>
</dbReference>
<proteinExistence type="predicted"/>
<feature type="domain" description="DUF3817" evidence="7">
    <location>
        <begin position="7"/>
        <end position="94"/>
    </location>
</feature>
<dbReference type="PANTHER" id="PTHR40077:SF1">
    <property type="entry name" value="MEMBRANE PROTEIN"/>
    <property type="match status" value="1"/>
</dbReference>
<feature type="transmembrane region" description="Helical" evidence="6">
    <location>
        <begin position="12"/>
        <end position="32"/>
    </location>
</feature>
<name>A0A075R8Z7_BRELA</name>
<dbReference type="KEGG" id="blr:BRLA_c040520"/>
<keyword evidence="2" id="KW-1003">Cell membrane</keyword>
<organism evidence="8 9">
    <name type="scientific">Brevibacillus laterosporus LMG 15441</name>
    <dbReference type="NCBI Taxonomy" id="1042163"/>
    <lineage>
        <taxon>Bacteria</taxon>
        <taxon>Bacillati</taxon>
        <taxon>Bacillota</taxon>
        <taxon>Bacilli</taxon>
        <taxon>Bacillales</taxon>
        <taxon>Paenibacillaceae</taxon>
        <taxon>Brevibacillus</taxon>
    </lineage>
</organism>
<dbReference type="NCBIfam" id="TIGR03954">
    <property type="entry name" value="integ_memb_HG"/>
    <property type="match status" value="1"/>
</dbReference>
<keyword evidence="4 6" id="KW-1133">Transmembrane helix</keyword>
<sequence>MLKTVLGRVRVVGFLEGLSFLLLLFIAMPLKYYADLPIGVQVIGPLHGVLFVLYLFAIAHATFALRWSFIRAIGAVLASVIPFGTFVLDARLKKDA</sequence>
<evidence type="ECO:0000256" key="4">
    <source>
        <dbReference type="ARBA" id="ARBA00022989"/>
    </source>
</evidence>
<dbReference type="InterPro" id="IPR023845">
    <property type="entry name" value="DUF3817_TM"/>
</dbReference>
<feature type="transmembrane region" description="Helical" evidence="6">
    <location>
        <begin position="69"/>
        <end position="88"/>
    </location>
</feature>
<evidence type="ECO:0000256" key="1">
    <source>
        <dbReference type="ARBA" id="ARBA00004651"/>
    </source>
</evidence>
<reference evidence="8 9" key="1">
    <citation type="journal article" date="2011" name="J. Bacteriol.">
        <title>Genome sequence of Brevibacillus laterosporus LMG 15441, a pathogen of invertebrates.</title>
        <authorList>
            <person name="Djukic M."/>
            <person name="Poehlein A."/>
            <person name="Thurmer A."/>
            <person name="Daniel R."/>
        </authorList>
    </citation>
    <scope>NUCLEOTIDE SEQUENCE [LARGE SCALE GENOMIC DNA]</scope>
    <source>
        <strain evidence="8 9">LMG 15441</strain>
    </source>
</reference>
<dbReference type="eggNOG" id="COG2814">
    <property type="taxonomic scope" value="Bacteria"/>
</dbReference>
<dbReference type="AlphaFoldDB" id="A0A075R8Z7"/>
<dbReference type="HOGENOM" id="CLU_120964_3_3_9"/>
<evidence type="ECO:0000259" key="7">
    <source>
        <dbReference type="Pfam" id="PF12823"/>
    </source>
</evidence>
<keyword evidence="5 6" id="KW-0472">Membrane</keyword>
<evidence type="ECO:0000313" key="8">
    <source>
        <dbReference type="EMBL" id="AIG28329.1"/>
    </source>
</evidence>
<accession>A0A075R8Z7</accession>
<keyword evidence="9" id="KW-1185">Reference proteome</keyword>